<proteinExistence type="predicted"/>
<organism evidence="3 4">
    <name type="scientific">Posidoniimonas corsicana</name>
    <dbReference type="NCBI Taxonomy" id="1938618"/>
    <lineage>
        <taxon>Bacteria</taxon>
        <taxon>Pseudomonadati</taxon>
        <taxon>Planctomycetota</taxon>
        <taxon>Planctomycetia</taxon>
        <taxon>Pirellulales</taxon>
        <taxon>Lacipirellulaceae</taxon>
        <taxon>Posidoniimonas</taxon>
    </lineage>
</organism>
<protein>
    <recommendedName>
        <fullName evidence="2">DUF1559 domain-containing protein</fullName>
    </recommendedName>
</protein>
<dbReference type="SUPFAM" id="SSF54523">
    <property type="entry name" value="Pili subunits"/>
    <property type="match status" value="1"/>
</dbReference>
<accession>A0A5C5VBS6</accession>
<dbReference type="NCBIfam" id="TIGR04294">
    <property type="entry name" value="pre_pil_HX9DG"/>
    <property type="match status" value="1"/>
</dbReference>
<keyword evidence="1" id="KW-0812">Transmembrane</keyword>
<evidence type="ECO:0000259" key="2">
    <source>
        <dbReference type="Pfam" id="PF07596"/>
    </source>
</evidence>
<dbReference type="AlphaFoldDB" id="A0A5C5VBS6"/>
<gene>
    <name evidence="3" type="ORF">KOR34_01670</name>
</gene>
<dbReference type="InterPro" id="IPR011453">
    <property type="entry name" value="DUF1559"/>
</dbReference>
<feature type="transmembrane region" description="Helical" evidence="1">
    <location>
        <begin position="20"/>
        <end position="38"/>
    </location>
</feature>
<name>A0A5C5VBS6_9BACT</name>
<evidence type="ECO:0000256" key="1">
    <source>
        <dbReference type="SAM" id="Phobius"/>
    </source>
</evidence>
<comment type="caution">
    <text evidence="3">The sequence shown here is derived from an EMBL/GenBank/DDBJ whole genome shotgun (WGS) entry which is preliminary data.</text>
</comment>
<reference evidence="3 4" key="1">
    <citation type="submission" date="2019-02" db="EMBL/GenBank/DDBJ databases">
        <title>Deep-cultivation of Planctomycetes and their phenomic and genomic characterization uncovers novel biology.</title>
        <authorList>
            <person name="Wiegand S."/>
            <person name="Jogler M."/>
            <person name="Boedeker C."/>
            <person name="Pinto D."/>
            <person name="Vollmers J."/>
            <person name="Rivas-Marin E."/>
            <person name="Kohn T."/>
            <person name="Peeters S.H."/>
            <person name="Heuer A."/>
            <person name="Rast P."/>
            <person name="Oberbeckmann S."/>
            <person name="Bunk B."/>
            <person name="Jeske O."/>
            <person name="Meyerdierks A."/>
            <person name="Storesund J.E."/>
            <person name="Kallscheuer N."/>
            <person name="Luecker S."/>
            <person name="Lage O.M."/>
            <person name="Pohl T."/>
            <person name="Merkel B.J."/>
            <person name="Hornburger P."/>
            <person name="Mueller R.-W."/>
            <person name="Bruemmer F."/>
            <person name="Labrenz M."/>
            <person name="Spormann A.M."/>
            <person name="Op Den Camp H."/>
            <person name="Overmann J."/>
            <person name="Amann R."/>
            <person name="Jetten M.S.M."/>
            <person name="Mascher T."/>
            <person name="Medema M.H."/>
            <person name="Devos D.P."/>
            <person name="Kaster A.-K."/>
            <person name="Ovreas L."/>
            <person name="Rohde M."/>
            <person name="Galperin M.Y."/>
            <person name="Jogler C."/>
        </authorList>
    </citation>
    <scope>NUCLEOTIDE SEQUENCE [LARGE SCALE GENOMIC DNA]</scope>
    <source>
        <strain evidence="3 4">KOR34</strain>
    </source>
</reference>
<dbReference type="NCBIfam" id="TIGR02532">
    <property type="entry name" value="IV_pilin_GFxxxE"/>
    <property type="match status" value="1"/>
</dbReference>
<dbReference type="PANTHER" id="PTHR30093:SF2">
    <property type="entry name" value="TYPE II SECRETION SYSTEM PROTEIN H"/>
    <property type="match status" value="1"/>
</dbReference>
<dbReference type="InterPro" id="IPR045584">
    <property type="entry name" value="Pilin-like"/>
</dbReference>
<dbReference type="PANTHER" id="PTHR30093">
    <property type="entry name" value="GENERAL SECRETION PATHWAY PROTEIN G"/>
    <property type="match status" value="1"/>
</dbReference>
<sequence>MELLPLAGRRRPHAFTLVELLVVIAIIGVLIALLLPAVQAARESARRMQCVNHLKQWGLAMHLHHDTKRQLPIGAQGKLNVDFPRQTWVLHLWPFIEEVNLAAEVGPDTDLDTPPFSVPNSLDGLSGQAVPMYRCPSDSGQDILSGYYQRRRGNYVVNWGNVPYGDRFDRAELKNLQLEFGEGEAPFRHDNGDPLSPVRTSFSKIVDGTSHTLLMAELLMAQTSEDLDWRGDILNDEGLLRFHTMMTPNSPEPDLVDSAGPSGKPWYVDTFDPLMPVAPVAKRNQRCAARSRHTGGVNAALCDGSVDFFTDGVDRYYWAALGTMDGGEVVAE</sequence>
<dbReference type="InterPro" id="IPR027558">
    <property type="entry name" value="Pre_pil_HX9DG_C"/>
</dbReference>
<keyword evidence="1" id="KW-1133">Transmembrane helix</keyword>
<dbReference type="EMBL" id="SIHJ01000001">
    <property type="protein sequence ID" value="TWT35279.1"/>
    <property type="molecule type" value="Genomic_DNA"/>
</dbReference>
<keyword evidence="4" id="KW-1185">Reference proteome</keyword>
<dbReference type="RefSeq" id="WP_146561326.1">
    <property type="nucleotide sequence ID" value="NZ_SIHJ01000001.1"/>
</dbReference>
<dbReference type="InterPro" id="IPR012902">
    <property type="entry name" value="N_methyl_site"/>
</dbReference>
<dbReference type="Gene3D" id="3.30.700.10">
    <property type="entry name" value="Glycoprotein, Type 4 Pilin"/>
    <property type="match status" value="1"/>
</dbReference>
<evidence type="ECO:0000313" key="3">
    <source>
        <dbReference type="EMBL" id="TWT35279.1"/>
    </source>
</evidence>
<dbReference type="OrthoDB" id="270727at2"/>
<dbReference type="Proteomes" id="UP000316714">
    <property type="component" value="Unassembled WGS sequence"/>
</dbReference>
<keyword evidence="1" id="KW-0472">Membrane</keyword>
<dbReference type="Pfam" id="PF07963">
    <property type="entry name" value="N_methyl"/>
    <property type="match status" value="1"/>
</dbReference>
<evidence type="ECO:0000313" key="4">
    <source>
        <dbReference type="Proteomes" id="UP000316714"/>
    </source>
</evidence>
<feature type="domain" description="DUF1559" evidence="2">
    <location>
        <begin position="39"/>
        <end position="315"/>
    </location>
</feature>
<dbReference type="Pfam" id="PF07596">
    <property type="entry name" value="SBP_bac_10"/>
    <property type="match status" value="1"/>
</dbReference>